<gene>
    <name evidence="2" type="ORF">DT99_22605</name>
</gene>
<organism evidence="2">
    <name type="scientific">Burkholderia cenocepacia</name>
    <dbReference type="NCBI Taxonomy" id="95486"/>
    <lineage>
        <taxon>Bacteria</taxon>
        <taxon>Pseudomonadati</taxon>
        <taxon>Pseudomonadota</taxon>
        <taxon>Betaproteobacteria</taxon>
        <taxon>Burkholderiales</taxon>
        <taxon>Burkholderiaceae</taxon>
        <taxon>Burkholderia</taxon>
        <taxon>Burkholderia cepacia complex</taxon>
    </lineage>
</organism>
<accession>A0A071M8U6</accession>
<name>A0A071M8U6_9BURK</name>
<feature type="region of interest" description="Disordered" evidence="1">
    <location>
        <begin position="47"/>
        <end position="68"/>
    </location>
</feature>
<evidence type="ECO:0000313" key="2">
    <source>
        <dbReference type="EMBL" id="KEA57217.1"/>
    </source>
</evidence>
<reference evidence="2" key="1">
    <citation type="submission" date="2014-04" db="EMBL/GenBank/DDBJ databases">
        <title>In planta biocontrol of soil-borne Fusarium wilt of banana through a plant endophytic bacterium, Burkholderia cenocepacia 869T2.</title>
        <authorList>
            <person name="Ho Y.-N."/>
            <person name="Chiang H.-M."/>
            <person name="Chao C.-P."/>
            <person name="Su C.-C."/>
            <person name="Hsu H.-F."/>
            <person name="Guo C.-T."/>
            <person name="Hsieh J.-L."/>
            <person name="Huang C.-C."/>
        </authorList>
    </citation>
    <scope>NUCLEOTIDE SEQUENCE [LARGE SCALE GENOMIC DNA]</scope>
    <source>
        <strain evidence="2">869T2</strain>
    </source>
</reference>
<dbReference type="EMBL" id="JJOA01000020">
    <property type="protein sequence ID" value="KEA57217.1"/>
    <property type="molecule type" value="Genomic_DNA"/>
</dbReference>
<comment type="caution">
    <text evidence="2">The sequence shown here is derived from an EMBL/GenBank/DDBJ whole genome shotgun (WGS) entry which is preliminary data.</text>
</comment>
<proteinExistence type="predicted"/>
<sequence length="68" mass="7011">MSSRAIGIGCMRAAGGVSGKVVCMEVAPVSRPRDGMRTVGLSVVEPGDERKLDDTGSVSTATLGMPFR</sequence>
<protein>
    <submittedName>
        <fullName evidence="2">Uncharacterized protein</fullName>
    </submittedName>
</protein>
<dbReference type="AlphaFoldDB" id="A0A071M8U6"/>
<evidence type="ECO:0000256" key="1">
    <source>
        <dbReference type="SAM" id="MobiDB-lite"/>
    </source>
</evidence>